<reference evidence="3 5" key="1">
    <citation type="submission" date="2014-12" db="EMBL/GenBank/DDBJ databases">
        <title>Draft genome sequences of 29 type strains of Enterococci.</title>
        <authorList>
            <person name="Zhong Z."/>
            <person name="Sun Z."/>
            <person name="Liu W."/>
            <person name="Zhang W."/>
            <person name="Zhang H."/>
        </authorList>
    </citation>
    <scope>NUCLEOTIDE SEQUENCE [LARGE SCALE GENOMIC DNA]</scope>
    <source>
        <strain evidence="3 5">DSM 22801</strain>
    </source>
</reference>
<gene>
    <name evidence="2" type="ORF">ATZ33_02260</name>
    <name evidence="3" type="ORF">RV15_GL001252</name>
</gene>
<evidence type="ECO:0008006" key="6">
    <source>
        <dbReference type="Google" id="ProtNLM"/>
    </source>
</evidence>
<keyword evidence="1" id="KW-1133">Transmembrane helix</keyword>
<dbReference type="EMBL" id="CP013614">
    <property type="protein sequence ID" value="ALS00240.1"/>
    <property type="molecule type" value="Genomic_DNA"/>
</dbReference>
<evidence type="ECO:0000313" key="4">
    <source>
        <dbReference type="Proteomes" id="UP000065511"/>
    </source>
</evidence>
<keyword evidence="1" id="KW-0812">Transmembrane</keyword>
<feature type="transmembrane region" description="Helical" evidence="1">
    <location>
        <begin position="99"/>
        <end position="124"/>
    </location>
</feature>
<evidence type="ECO:0000256" key="1">
    <source>
        <dbReference type="SAM" id="Phobius"/>
    </source>
</evidence>
<dbReference type="OrthoDB" id="2295852at2"/>
<dbReference type="PANTHER" id="PTHR37305:SF1">
    <property type="entry name" value="MEMBRANE PROTEIN"/>
    <property type="match status" value="1"/>
</dbReference>
<reference evidence="2 4" key="2">
    <citation type="submission" date="2015-12" db="EMBL/GenBank/DDBJ databases">
        <authorList>
            <person name="Lauer A."/>
            <person name="Humrighouse B."/>
            <person name="Loparev V."/>
            <person name="Shewmaker P.L."/>
            <person name="Whitney A.M."/>
            <person name="McLaughlin R.W."/>
        </authorList>
    </citation>
    <scope>NUCLEOTIDE SEQUENCE [LARGE SCALE GENOMIC DNA]</scope>
    <source>
        <strain evidence="2 4">LMG 23085</strain>
    </source>
</reference>
<dbReference type="GO" id="GO:0005886">
    <property type="term" value="C:plasma membrane"/>
    <property type="evidence" value="ECO:0007669"/>
    <property type="project" value="UniProtKB-SubCell"/>
</dbReference>
<protein>
    <recommendedName>
        <fullName evidence="6">ABC transporter permease</fullName>
    </recommendedName>
</protein>
<evidence type="ECO:0000313" key="2">
    <source>
        <dbReference type="EMBL" id="ALS00240.1"/>
    </source>
</evidence>
<dbReference type="Proteomes" id="UP000065511">
    <property type="component" value="Chromosome"/>
</dbReference>
<dbReference type="Proteomes" id="UP000183039">
    <property type="component" value="Unassembled WGS sequence"/>
</dbReference>
<dbReference type="EMBL" id="JXLC01000002">
    <property type="protein sequence ID" value="OJG93220.1"/>
    <property type="molecule type" value="Genomic_DNA"/>
</dbReference>
<accession>A0A0S3K7G7</accession>
<dbReference type="PANTHER" id="PTHR37305">
    <property type="entry name" value="INTEGRAL MEMBRANE PROTEIN-RELATED"/>
    <property type="match status" value="1"/>
</dbReference>
<name>A0A0S3K7G7_9ENTE</name>
<sequence length="270" mass="30185">MGVLIKNEWVKLIKKKSSWIMWIILIVMTFGITLLVKSTTSSQNGEAMMKANDLFASLTEMTSFLNLFIVIVAASIVAEEFSRGTIKFLLIRPFTRSQILFSKFVVCLIYSVIGTVILYLSSLISANLLLTSQSPFALVKGYHGWNALTVAAAYAGANLLLILLYVTITLFISAAIRSQSLAVGVGLGVLFGSSIINSFLNVVIQKYQWLKWNPFNMLNIKNTVMENTEAVNNYPGYLNFWQMASGILIYSLIIYLLMQQLFKKRDVSLS</sequence>
<feature type="transmembrane region" description="Helical" evidence="1">
    <location>
        <begin position="19"/>
        <end position="36"/>
    </location>
</feature>
<dbReference type="AlphaFoldDB" id="A0A0S3K7G7"/>
<evidence type="ECO:0000313" key="5">
    <source>
        <dbReference type="Proteomes" id="UP000183039"/>
    </source>
</evidence>
<organism evidence="3 5">
    <name type="scientific">Enterococcus silesiacus</name>
    <dbReference type="NCBI Taxonomy" id="332949"/>
    <lineage>
        <taxon>Bacteria</taxon>
        <taxon>Bacillati</taxon>
        <taxon>Bacillota</taxon>
        <taxon>Bacilli</taxon>
        <taxon>Lactobacillales</taxon>
        <taxon>Enterococcaceae</taxon>
        <taxon>Enterococcus</taxon>
    </lineage>
</organism>
<dbReference type="KEGG" id="ess:ATZ33_02260"/>
<dbReference type="RefSeq" id="WP_071876312.1">
    <property type="nucleotide sequence ID" value="NZ_JXLC01000002.1"/>
</dbReference>
<feature type="transmembrane region" description="Helical" evidence="1">
    <location>
        <begin position="240"/>
        <end position="258"/>
    </location>
</feature>
<dbReference type="GO" id="GO:0140359">
    <property type="term" value="F:ABC-type transporter activity"/>
    <property type="evidence" value="ECO:0007669"/>
    <property type="project" value="InterPro"/>
</dbReference>
<evidence type="ECO:0000313" key="3">
    <source>
        <dbReference type="EMBL" id="OJG93220.1"/>
    </source>
</evidence>
<feature type="transmembrane region" description="Helical" evidence="1">
    <location>
        <begin position="56"/>
        <end position="78"/>
    </location>
</feature>
<keyword evidence="1" id="KW-0472">Membrane</keyword>
<keyword evidence="4" id="KW-1185">Reference proteome</keyword>
<feature type="transmembrane region" description="Helical" evidence="1">
    <location>
        <begin position="144"/>
        <end position="168"/>
    </location>
</feature>
<feature type="transmembrane region" description="Helical" evidence="1">
    <location>
        <begin position="180"/>
        <end position="204"/>
    </location>
</feature>
<dbReference type="Pfam" id="PF12679">
    <property type="entry name" value="ABC2_membrane_2"/>
    <property type="match status" value="1"/>
</dbReference>
<proteinExistence type="predicted"/>